<evidence type="ECO:0000313" key="6">
    <source>
        <dbReference type="EMBL" id="ADR34386.1"/>
    </source>
</evidence>
<proteinExistence type="inferred from homology"/>
<dbReference type="Gene3D" id="3.40.50.1440">
    <property type="entry name" value="Tubulin/FtsZ, GTPase domain"/>
    <property type="match status" value="1"/>
</dbReference>
<dbReference type="InterPro" id="IPR036525">
    <property type="entry name" value="Tubulin/FtsZ_GTPase_sf"/>
</dbReference>
<dbReference type="Pfam" id="PF12327">
    <property type="entry name" value="FtsZ_C"/>
    <property type="match status" value="1"/>
</dbReference>
<dbReference type="HOGENOM" id="CLU_024865_0_1_7"/>
<dbReference type="PRINTS" id="PR00423">
    <property type="entry name" value="CELLDVISFTSZ"/>
</dbReference>
<feature type="domain" description="Tubulin/FtsZ 2-layer sandwich" evidence="5">
    <location>
        <begin position="177"/>
        <end position="296"/>
    </location>
</feature>
<dbReference type="OrthoDB" id="9813375at2"/>
<evidence type="ECO:0000259" key="4">
    <source>
        <dbReference type="SMART" id="SM00864"/>
    </source>
</evidence>
<dbReference type="InterPro" id="IPR000158">
    <property type="entry name" value="Cell_div_FtsZ"/>
</dbReference>
<dbReference type="Pfam" id="PF00091">
    <property type="entry name" value="Tubulin"/>
    <property type="match status" value="1"/>
</dbReference>
<dbReference type="PANTHER" id="PTHR30314">
    <property type="entry name" value="CELL DIVISION PROTEIN FTSZ-RELATED"/>
    <property type="match status" value="1"/>
</dbReference>
<accession>E4U0Y4</accession>
<dbReference type="KEGG" id="sku:Sulku_1725"/>
<feature type="domain" description="Tubulin/FtsZ GTPase" evidence="4">
    <location>
        <begin position="16"/>
        <end position="173"/>
    </location>
</feature>
<dbReference type="GO" id="GO:0032153">
    <property type="term" value="C:cell division site"/>
    <property type="evidence" value="ECO:0007669"/>
    <property type="project" value="TreeGrafter"/>
</dbReference>
<keyword evidence="2" id="KW-0547">Nucleotide-binding</keyword>
<dbReference type="eggNOG" id="COG0206">
    <property type="taxonomic scope" value="Bacteria"/>
</dbReference>
<dbReference type="InterPro" id="IPR008280">
    <property type="entry name" value="Tub_FtsZ_C"/>
</dbReference>
<reference evidence="6 7" key="1">
    <citation type="journal article" date="2012" name="Stand. Genomic Sci.">
        <title>Complete genome sequence of the sulfur compounds oxidizing chemolithoautotroph Sulfuricurvum kujiense type strain (YK-1(T)).</title>
        <authorList>
            <person name="Han C."/>
            <person name="Kotsyurbenko O."/>
            <person name="Chertkov O."/>
            <person name="Held B."/>
            <person name="Lapidus A."/>
            <person name="Nolan M."/>
            <person name="Lucas S."/>
            <person name="Hammon N."/>
            <person name="Deshpande S."/>
            <person name="Cheng J.F."/>
            <person name="Tapia R."/>
            <person name="Goodwin L.A."/>
            <person name="Pitluck S."/>
            <person name="Liolios K."/>
            <person name="Pagani I."/>
            <person name="Ivanova N."/>
            <person name="Mavromatis K."/>
            <person name="Mikhailova N."/>
            <person name="Pati A."/>
            <person name="Chen A."/>
            <person name="Palaniappan K."/>
            <person name="Land M."/>
            <person name="Hauser L."/>
            <person name="Chang Y.J."/>
            <person name="Jeffries C.D."/>
            <person name="Brambilla E.M."/>
            <person name="Rohde M."/>
            <person name="Spring S."/>
            <person name="Sikorski J."/>
            <person name="Goker M."/>
            <person name="Woyke T."/>
            <person name="Bristow J."/>
            <person name="Eisen J.A."/>
            <person name="Markowitz V."/>
            <person name="Hugenholtz P."/>
            <person name="Kyrpides N.C."/>
            <person name="Klenk H.P."/>
            <person name="Detter J.C."/>
        </authorList>
    </citation>
    <scope>NUCLEOTIDE SEQUENCE [LARGE SCALE GENOMIC DNA]</scope>
    <source>
        <strain evidence="7">ATCC BAA-921 / DSM 16994 / JCM 11577 / YK-1</strain>
    </source>
</reference>
<dbReference type="SMART" id="SM00864">
    <property type="entry name" value="Tubulin"/>
    <property type="match status" value="1"/>
</dbReference>
<dbReference type="AlphaFoldDB" id="E4U0Y4"/>
<sequence length="299" mass="32593">MYPFDLNETNLQNKLKIVAIGVGSSGENIIEYIQRQKVQGIKLIIVNSWYQESSEELSQALSDADIVFITFGLGGNTTSLSSQIIAKIAKESSALTIAVVTKPFRFEGQKRRQIADSCLMELKNICDSVVVIPCDKLLESIDPTTKIQDSFKFVDSIVSNVIFSISGVIFSSGDNDINLDINDLRTIMSKKGSAIVGIGENQGNNAAYEAITSAIDLMSTDDLSIKNATGVLVHFTLHPEFDFIKLSTAIDIIHSNVGESADVIFGTTTDKNIPIDFIQITIIATGFEKVLMVPVNNVF</sequence>
<evidence type="ECO:0000256" key="1">
    <source>
        <dbReference type="ARBA" id="ARBA00009690"/>
    </source>
</evidence>
<dbReference type="SMART" id="SM00865">
    <property type="entry name" value="Tubulin_C"/>
    <property type="match status" value="1"/>
</dbReference>
<name>E4U0Y4_SULKY</name>
<dbReference type="InterPro" id="IPR018316">
    <property type="entry name" value="Tubulin/FtsZ_2-layer-sand-dom"/>
</dbReference>
<organism evidence="6 7">
    <name type="scientific">Sulfuricurvum kujiense (strain ATCC BAA-921 / DSM 16994 / JCM 11577 / YK-1)</name>
    <dbReference type="NCBI Taxonomy" id="709032"/>
    <lineage>
        <taxon>Bacteria</taxon>
        <taxon>Pseudomonadati</taxon>
        <taxon>Campylobacterota</taxon>
        <taxon>Epsilonproteobacteria</taxon>
        <taxon>Campylobacterales</taxon>
        <taxon>Sulfurimonadaceae</taxon>
        <taxon>Sulfuricurvum</taxon>
    </lineage>
</organism>
<dbReference type="InterPro" id="IPR024757">
    <property type="entry name" value="FtsZ_C"/>
</dbReference>
<gene>
    <name evidence="6" type="ordered locus">Sulku_1725</name>
</gene>
<dbReference type="RefSeq" id="WP_013460583.1">
    <property type="nucleotide sequence ID" value="NC_014762.1"/>
</dbReference>
<dbReference type="GO" id="GO:0005525">
    <property type="term" value="F:GTP binding"/>
    <property type="evidence" value="ECO:0007669"/>
    <property type="project" value="UniProtKB-KW"/>
</dbReference>
<dbReference type="GO" id="GO:0005737">
    <property type="term" value="C:cytoplasm"/>
    <property type="evidence" value="ECO:0007669"/>
    <property type="project" value="TreeGrafter"/>
</dbReference>
<dbReference type="SUPFAM" id="SSF55307">
    <property type="entry name" value="Tubulin C-terminal domain-like"/>
    <property type="match status" value="1"/>
</dbReference>
<dbReference type="STRING" id="709032.Sulku_1725"/>
<dbReference type="SUPFAM" id="SSF52490">
    <property type="entry name" value="Tubulin nucleotide-binding domain-like"/>
    <property type="match status" value="1"/>
</dbReference>
<dbReference type="InterPro" id="IPR045061">
    <property type="entry name" value="FtsZ/CetZ"/>
</dbReference>
<dbReference type="PANTHER" id="PTHR30314:SF3">
    <property type="entry name" value="MITOCHONDRIAL DIVISION PROTEIN FSZA"/>
    <property type="match status" value="1"/>
</dbReference>
<evidence type="ECO:0000256" key="2">
    <source>
        <dbReference type="ARBA" id="ARBA00022741"/>
    </source>
</evidence>
<comment type="similarity">
    <text evidence="1">Belongs to the FtsZ family.</text>
</comment>
<evidence type="ECO:0000259" key="5">
    <source>
        <dbReference type="SMART" id="SM00865"/>
    </source>
</evidence>
<evidence type="ECO:0000313" key="7">
    <source>
        <dbReference type="Proteomes" id="UP000008721"/>
    </source>
</evidence>
<dbReference type="Proteomes" id="UP000008721">
    <property type="component" value="Chromosome"/>
</dbReference>
<dbReference type="InterPro" id="IPR037103">
    <property type="entry name" value="Tubulin/FtsZ-like_C"/>
</dbReference>
<protein>
    <submittedName>
        <fullName evidence="6">Tubulin/FtsZ GTPase</fullName>
    </submittedName>
</protein>
<evidence type="ECO:0000256" key="3">
    <source>
        <dbReference type="ARBA" id="ARBA00023134"/>
    </source>
</evidence>
<dbReference type="EMBL" id="CP002355">
    <property type="protein sequence ID" value="ADR34386.1"/>
    <property type="molecule type" value="Genomic_DNA"/>
</dbReference>
<keyword evidence="3" id="KW-0342">GTP-binding</keyword>
<dbReference type="InterPro" id="IPR003008">
    <property type="entry name" value="Tubulin_FtsZ_GTPase"/>
</dbReference>
<dbReference type="GO" id="GO:0003924">
    <property type="term" value="F:GTPase activity"/>
    <property type="evidence" value="ECO:0007669"/>
    <property type="project" value="InterPro"/>
</dbReference>
<dbReference type="Gene3D" id="3.30.1330.20">
    <property type="entry name" value="Tubulin/FtsZ, C-terminal domain"/>
    <property type="match status" value="1"/>
</dbReference>
<keyword evidence="7" id="KW-1185">Reference proteome</keyword>
<dbReference type="GO" id="GO:0051301">
    <property type="term" value="P:cell division"/>
    <property type="evidence" value="ECO:0007669"/>
    <property type="project" value="TreeGrafter"/>
</dbReference>
<dbReference type="CDD" id="cd02201">
    <property type="entry name" value="FtsZ_type1"/>
    <property type="match status" value="1"/>
</dbReference>